<dbReference type="RefSeq" id="WP_344603470.1">
    <property type="nucleotide sequence ID" value="NZ_BAAAHE010000011.1"/>
</dbReference>
<reference evidence="2 3" key="1">
    <citation type="journal article" date="2019" name="Int. J. Syst. Evol. Microbiol.">
        <title>The Global Catalogue of Microorganisms (GCM) 10K type strain sequencing project: providing services to taxonomists for standard genome sequencing and annotation.</title>
        <authorList>
            <consortium name="The Broad Institute Genomics Platform"/>
            <consortium name="The Broad Institute Genome Sequencing Center for Infectious Disease"/>
            <person name="Wu L."/>
            <person name="Ma J."/>
        </authorList>
    </citation>
    <scope>NUCLEOTIDE SEQUENCE [LARGE SCALE GENOMIC DNA]</scope>
    <source>
        <strain evidence="2 3">JCM 10671</strain>
    </source>
</reference>
<dbReference type="PANTHER" id="PTHR33744">
    <property type="entry name" value="CARBOHYDRATE DIACID REGULATOR"/>
    <property type="match status" value="1"/>
</dbReference>
<sequence>MGAPRITARDLVEILPTEVVTLARPGADRPVLGVEIIEAGGPTVAHHGELVLVVGHRDAGEVLDRLGELGNAAGVALRRKWADDAAVQRRCDELGLALLAVADDAPWSRVLAGMRSALDATAGPAESVDQVYGDLFELADRISTLLGAPVTVEDATSRVLAYSTGQEDVDDARLLSIVGRQVPREVREHFRSLGVFRHLASSDEPLAVPAGKDGTKPRLVLPVRAGSEWLGSVWAVVDEPVSPQRNAKLAAATQTLALLLLRLRAQSELQHHLELDRVRSLLRGVAGDRPVGLEEGPWRVAVLHGPDHLTAESRCELWTTLARRNGWGRPLVADADGVVYGILREEGAAPGSWQWLAMMVRQERADDPTIWTVAGRPVATLDRLPLSRTEADEVSRLPDEQVSKPVAAVESAWAHVVIARAMAGVAGSSPVAPLRIEDDRDEQLLATLEAVIDHWGQPQRAARALDVHPNTVRYRMGQIDEVCDADLEDPVQRLALKLEFLAERWRPSST</sequence>
<proteinExistence type="predicted"/>
<dbReference type="InterPro" id="IPR042070">
    <property type="entry name" value="PucR_C-HTH_sf"/>
</dbReference>
<organism evidence="2 3">
    <name type="scientific">Sporichthya brevicatena</name>
    <dbReference type="NCBI Taxonomy" id="171442"/>
    <lineage>
        <taxon>Bacteria</taxon>
        <taxon>Bacillati</taxon>
        <taxon>Actinomycetota</taxon>
        <taxon>Actinomycetes</taxon>
        <taxon>Sporichthyales</taxon>
        <taxon>Sporichthyaceae</taxon>
        <taxon>Sporichthya</taxon>
    </lineage>
</organism>
<dbReference type="EMBL" id="BAAAHE010000011">
    <property type="protein sequence ID" value="GAA0615187.1"/>
    <property type="molecule type" value="Genomic_DNA"/>
</dbReference>
<evidence type="ECO:0000259" key="1">
    <source>
        <dbReference type="Pfam" id="PF13556"/>
    </source>
</evidence>
<evidence type="ECO:0000313" key="3">
    <source>
        <dbReference type="Proteomes" id="UP001500957"/>
    </source>
</evidence>
<dbReference type="InterPro" id="IPR025736">
    <property type="entry name" value="PucR_C-HTH_dom"/>
</dbReference>
<name>A0ABN1GNG7_9ACTN</name>
<gene>
    <name evidence="2" type="ORF">GCM10009547_16370</name>
</gene>
<protein>
    <submittedName>
        <fullName evidence="2">PucR family transcriptional regulator</fullName>
    </submittedName>
</protein>
<dbReference type="Gene3D" id="1.10.10.2840">
    <property type="entry name" value="PucR C-terminal helix-turn-helix domain"/>
    <property type="match status" value="1"/>
</dbReference>
<comment type="caution">
    <text evidence="2">The sequence shown here is derived from an EMBL/GenBank/DDBJ whole genome shotgun (WGS) entry which is preliminary data.</text>
</comment>
<dbReference type="Proteomes" id="UP001500957">
    <property type="component" value="Unassembled WGS sequence"/>
</dbReference>
<dbReference type="Pfam" id="PF13556">
    <property type="entry name" value="HTH_30"/>
    <property type="match status" value="1"/>
</dbReference>
<accession>A0ABN1GNG7</accession>
<dbReference type="PANTHER" id="PTHR33744:SF17">
    <property type="entry name" value="CONSERVED PROTEIN"/>
    <property type="match status" value="1"/>
</dbReference>
<evidence type="ECO:0000313" key="2">
    <source>
        <dbReference type="EMBL" id="GAA0615187.1"/>
    </source>
</evidence>
<dbReference type="InterPro" id="IPR051448">
    <property type="entry name" value="CdaR-like_regulators"/>
</dbReference>
<keyword evidence="3" id="KW-1185">Reference proteome</keyword>
<feature type="domain" description="PucR C-terminal helix-turn-helix" evidence="1">
    <location>
        <begin position="444"/>
        <end position="501"/>
    </location>
</feature>